<dbReference type="Pfam" id="PF20151">
    <property type="entry name" value="DUF6533"/>
    <property type="match status" value="1"/>
</dbReference>
<feature type="transmembrane region" description="Helical" evidence="2">
    <location>
        <begin position="229"/>
        <end position="248"/>
    </location>
</feature>
<feature type="transmembrane region" description="Helical" evidence="2">
    <location>
        <begin position="39"/>
        <end position="64"/>
    </location>
</feature>
<keyword evidence="2" id="KW-0812">Transmembrane</keyword>
<dbReference type="Proteomes" id="UP000292702">
    <property type="component" value="Unassembled WGS sequence"/>
</dbReference>
<protein>
    <recommendedName>
        <fullName evidence="3">DUF6533 domain-containing protein</fullName>
    </recommendedName>
</protein>
<feature type="transmembrane region" description="Helical" evidence="2">
    <location>
        <begin position="255"/>
        <end position="275"/>
    </location>
</feature>
<feature type="transmembrane region" description="Helical" evidence="2">
    <location>
        <begin position="114"/>
        <end position="137"/>
    </location>
</feature>
<evidence type="ECO:0000313" key="4">
    <source>
        <dbReference type="EMBL" id="TCD68533.1"/>
    </source>
</evidence>
<keyword evidence="2" id="KW-0472">Membrane</keyword>
<reference evidence="4 5" key="1">
    <citation type="submission" date="2018-11" db="EMBL/GenBank/DDBJ databases">
        <title>Genome assembly of Steccherinum ochraceum LE-BIN_3174, the white-rot fungus of the Steccherinaceae family (The Residual Polyporoid clade, Polyporales, Basidiomycota).</title>
        <authorList>
            <person name="Fedorova T.V."/>
            <person name="Glazunova O.A."/>
            <person name="Landesman E.O."/>
            <person name="Moiseenko K.V."/>
            <person name="Psurtseva N.V."/>
            <person name="Savinova O.S."/>
            <person name="Shakhova N.V."/>
            <person name="Tyazhelova T.V."/>
            <person name="Vasina D.V."/>
        </authorList>
    </citation>
    <scope>NUCLEOTIDE SEQUENCE [LARGE SCALE GENOMIC DNA]</scope>
    <source>
        <strain evidence="4 5">LE-BIN_3174</strain>
    </source>
</reference>
<dbReference type="OrthoDB" id="2638860at2759"/>
<accession>A0A4R0RNA4</accession>
<dbReference type="AlphaFoldDB" id="A0A4R0RNA4"/>
<evidence type="ECO:0000256" key="1">
    <source>
        <dbReference type="SAM" id="MobiDB-lite"/>
    </source>
</evidence>
<proteinExistence type="predicted"/>
<keyword evidence="5" id="KW-1185">Reference proteome</keyword>
<feature type="transmembrane region" description="Helical" evidence="2">
    <location>
        <begin position="176"/>
        <end position="198"/>
    </location>
</feature>
<feature type="transmembrane region" description="Helical" evidence="2">
    <location>
        <begin position="375"/>
        <end position="395"/>
    </location>
</feature>
<feature type="domain" description="DUF6533" evidence="3">
    <location>
        <begin position="16"/>
        <end position="55"/>
    </location>
</feature>
<dbReference type="EMBL" id="RWJN01000064">
    <property type="protein sequence ID" value="TCD68533.1"/>
    <property type="molecule type" value="Genomic_DNA"/>
</dbReference>
<sequence length="547" mass="59477">MSSETLSVGRACATLGLCLVVHDTFITLSREIEYIWRKPFGVITVLFATQRWLAVIGGVLFVQIPTNSSRFWIIFIVVQVCSGYVILAAIALILASLSTVAFSTLRIWAIWNHAIIPTLLVLLVSTVKPALCMYLFYVLKKQHSSGDECVINQLYFPNELRSLAHPYNRTSRYSRIAFAVVIACRMMTVVSDFSILAATCVKTASTWRQSLKIKGFHPTLSVLLLRDGTLYFVGLLILNVGGSVLRILRIDDLGGIGYCFAITALSSNLIARFILDLRGAYDDEVPYNRTMSSIQFESPSISSEMGASFGAGISMSESEAASGGYHVGIATRGVAIVNDLLVLVFTWVKTASVWREMSKIEGSKPRLSLLLLRDGSLYFGILLALNIVMVVLLPGSGHSSFQGGGDFYFIQHAISANLIARFILDLRSELHAKSYATHAPSSASNIQVAPAHSLLGNTSVLIRVDDSTWISSAADAAADEHSEGHGNSTDPFRDGREEMHVVEVDSSTTSSTFSVHAQIGGASVESSRRTAGMATERSRGANPRMRG</sequence>
<evidence type="ECO:0000313" key="5">
    <source>
        <dbReference type="Proteomes" id="UP000292702"/>
    </source>
</evidence>
<feature type="transmembrane region" description="Helical" evidence="2">
    <location>
        <begin position="71"/>
        <end position="94"/>
    </location>
</feature>
<comment type="caution">
    <text evidence="4">The sequence shown here is derived from an EMBL/GenBank/DDBJ whole genome shotgun (WGS) entry which is preliminary data.</text>
</comment>
<gene>
    <name evidence="4" type="ORF">EIP91_010589</name>
</gene>
<feature type="transmembrane region" description="Helical" evidence="2">
    <location>
        <begin position="334"/>
        <end position="354"/>
    </location>
</feature>
<feature type="region of interest" description="Disordered" evidence="1">
    <location>
        <begin position="503"/>
        <end position="547"/>
    </location>
</feature>
<evidence type="ECO:0000256" key="2">
    <source>
        <dbReference type="SAM" id="Phobius"/>
    </source>
</evidence>
<dbReference type="InterPro" id="IPR045340">
    <property type="entry name" value="DUF6533"/>
</dbReference>
<name>A0A4R0RNA4_9APHY</name>
<evidence type="ECO:0000259" key="3">
    <source>
        <dbReference type="Pfam" id="PF20151"/>
    </source>
</evidence>
<feature type="region of interest" description="Disordered" evidence="1">
    <location>
        <begin position="475"/>
        <end position="494"/>
    </location>
</feature>
<keyword evidence="2" id="KW-1133">Transmembrane helix</keyword>
<organism evidence="4 5">
    <name type="scientific">Steccherinum ochraceum</name>
    <dbReference type="NCBI Taxonomy" id="92696"/>
    <lineage>
        <taxon>Eukaryota</taxon>
        <taxon>Fungi</taxon>
        <taxon>Dikarya</taxon>
        <taxon>Basidiomycota</taxon>
        <taxon>Agaricomycotina</taxon>
        <taxon>Agaricomycetes</taxon>
        <taxon>Polyporales</taxon>
        <taxon>Steccherinaceae</taxon>
        <taxon>Steccherinum</taxon>
    </lineage>
</organism>